<dbReference type="Proteomes" id="UP001159405">
    <property type="component" value="Unassembled WGS sequence"/>
</dbReference>
<dbReference type="Gene3D" id="2.60.120.40">
    <property type="match status" value="1"/>
</dbReference>
<dbReference type="InterPro" id="IPR006052">
    <property type="entry name" value="TNF_dom"/>
</dbReference>
<comment type="caution">
    <text evidence="7">The sequence shown here is derived from an EMBL/GenBank/DDBJ whole genome shotgun (WGS) entry which is preliminary data.</text>
</comment>
<evidence type="ECO:0000256" key="1">
    <source>
        <dbReference type="ARBA" id="ARBA00004370"/>
    </source>
</evidence>
<evidence type="ECO:0000256" key="3">
    <source>
        <dbReference type="ARBA" id="ARBA00022514"/>
    </source>
</evidence>
<evidence type="ECO:0000313" key="8">
    <source>
        <dbReference type="Proteomes" id="UP001159405"/>
    </source>
</evidence>
<feature type="signal peptide" evidence="5">
    <location>
        <begin position="1"/>
        <end position="18"/>
    </location>
</feature>
<keyword evidence="3" id="KW-0202">Cytokine</keyword>
<dbReference type="Pfam" id="PF00229">
    <property type="entry name" value="TNF"/>
    <property type="match status" value="1"/>
</dbReference>
<sequence>MTGIMLLTLSCFLAAVSAQIEETVPPSAHIEGGNPRPVDYPEDTVIASWNPNHPKSHLKNGFTFDGSHLIVPASGLYYVYVQLYFNAEPQATTNRVGVFTDQSLLLMIHKSMEPNTEETATAGGVFQLNKGQRVFVKPLKGLGSVKMWLGPNHTYFGLFKINY</sequence>
<dbReference type="PROSITE" id="PS50049">
    <property type="entry name" value="THD_2"/>
    <property type="match status" value="1"/>
</dbReference>
<feature type="domain" description="THD" evidence="6">
    <location>
        <begin position="26"/>
        <end position="161"/>
    </location>
</feature>
<dbReference type="InterPro" id="IPR021184">
    <property type="entry name" value="TNF_CS"/>
</dbReference>
<evidence type="ECO:0000256" key="5">
    <source>
        <dbReference type="SAM" id="SignalP"/>
    </source>
</evidence>
<dbReference type="PANTHER" id="PTHR11471:SF13">
    <property type="entry name" value="TNF FAMILY PROFILE DOMAIN-CONTAINING PROTEIN"/>
    <property type="match status" value="1"/>
</dbReference>
<dbReference type="SUPFAM" id="SSF49842">
    <property type="entry name" value="TNF-like"/>
    <property type="match status" value="1"/>
</dbReference>
<proteinExistence type="inferred from homology"/>
<keyword evidence="5" id="KW-0732">Signal</keyword>
<dbReference type="PROSITE" id="PS00251">
    <property type="entry name" value="THD_1"/>
    <property type="match status" value="1"/>
</dbReference>
<reference evidence="7 8" key="1">
    <citation type="submission" date="2022-05" db="EMBL/GenBank/DDBJ databases">
        <authorList>
            <consortium name="Genoscope - CEA"/>
            <person name="William W."/>
        </authorList>
    </citation>
    <scope>NUCLEOTIDE SEQUENCE [LARGE SCALE GENOMIC DNA]</scope>
</reference>
<evidence type="ECO:0000256" key="4">
    <source>
        <dbReference type="ARBA" id="ARBA00023136"/>
    </source>
</evidence>
<dbReference type="InterPro" id="IPR008983">
    <property type="entry name" value="Tumour_necrosis_fac-like_dom"/>
</dbReference>
<dbReference type="EMBL" id="CALNXK010000089">
    <property type="protein sequence ID" value="CAH3150506.1"/>
    <property type="molecule type" value="Genomic_DNA"/>
</dbReference>
<gene>
    <name evidence="7" type="ORF">PLOB_00047631</name>
</gene>
<evidence type="ECO:0000259" key="6">
    <source>
        <dbReference type="PROSITE" id="PS50049"/>
    </source>
</evidence>
<comment type="subcellular location">
    <subcellularLocation>
        <location evidence="1">Membrane</location>
    </subcellularLocation>
</comment>
<accession>A0ABN8PXH2</accession>
<dbReference type="SMART" id="SM00207">
    <property type="entry name" value="TNF"/>
    <property type="match status" value="1"/>
</dbReference>
<feature type="chain" id="PRO_5046063059" description="THD domain-containing protein" evidence="5">
    <location>
        <begin position="19"/>
        <end position="163"/>
    </location>
</feature>
<keyword evidence="4" id="KW-0472">Membrane</keyword>
<protein>
    <recommendedName>
        <fullName evidence="6">THD domain-containing protein</fullName>
    </recommendedName>
</protein>
<name>A0ABN8PXH2_9CNID</name>
<keyword evidence="8" id="KW-1185">Reference proteome</keyword>
<dbReference type="PANTHER" id="PTHR11471">
    <property type="entry name" value="TUMOR NECROSIS FACTOR FAMILY MEMBER"/>
    <property type="match status" value="1"/>
</dbReference>
<organism evidence="7 8">
    <name type="scientific">Porites lobata</name>
    <dbReference type="NCBI Taxonomy" id="104759"/>
    <lineage>
        <taxon>Eukaryota</taxon>
        <taxon>Metazoa</taxon>
        <taxon>Cnidaria</taxon>
        <taxon>Anthozoa</taxon>
        <taxon>Hexacorallia</taxon>
        <taxon>Scleractinia</taxon>
        <taxon>Fungiina</taxon>
        <taxon>Poritidae</taxon>
        <taxon>Porites</taxon>
    </lineage>
</organism>
<comment type="similarity">
    <text evidence="2">Belongs to the tumor necrosis factor family.</text>
</comment>
<evidence type="ECO:0000313" key="7">
    <source>
        <dbReference type="EMBL" id="CAH3150506.1"/>
    </source>
</evidence>
<evidence type="ECO:0000256" key="2">
    <source>
        <dbReference type="ARBA" id="ARBA00008670"/>
    </source>
</evidence>